<keyword evidence="3" id="KW-1185">Reference proteome</keyword>
<keyword evidence="1" id="KW-0812">Transmembrane</keyword>
<dbReference type="EMBL" id="JAPWGY010000001">
    <property type="protein sequence ID" value="MCZ4279848.1"/>
    <property type="molecule type" value="Genomic_DNA"/>
</dbReference>
<evidence type="ECO:0000313" key="3">
    <source>
        <dbReference type="Proteomes" id="UP001069802"/>
    </source>
</evidence>
<reference evidence="2" key="1">
    <citation type="submission" date="2022-12" db="EMBL/GenBank/DDBJ databases">
        <title>Bacterial isolates from different developmental stages of Nematostella vectensis.</title>
        <authorList>
            <person name="Fraune S."/>
        </authorList>
    </citation>
    <scope>NUCLEOTIDE SEQUENCE</scope>
    <source>
        <strain evidence="2">G21630-S1</strain>
    </source>
</reference>
<comment type="caution">
    <text evidence="2">The sequence shown here is derived from an EMBL/GenBank/DDBJ whole genome shotgun (WGS) entry which is preliminary data.</text>
</comment>
<name>A0ABT4LFG4_9PROT</name>
<evidence type="ECO:0000313" key="2">
    <source>
        <dbReference type="EMBL" id="MCZ4279848.1"/>
    </source>
</evidence>
<dbReference type="RefSeq" id="WP_269422045.1">
    <property type="nucleotide sequence ID" value="NZ_JAPWGY010000001.1"/>
</dbReference>
<dbReference type="Proteomes" id="UP001069802">
    <property type="component" value="Unassembled WGS sequence"/>
</dbReference>
<dbReference type="Pfam" id="PF20064">
    <property type="entry name" value="DUF6463"/>
    <property type="match status" value="1"/>
</dbReference>
<keyword evidence="1" id="KW-0472">Membrane</keyword>
<evidence type="ECO:0000256" key="1">
    <source>
        <dbReference type="SAM" id="Phobius"/>
    </source>
</evidence>
<proteinExistence type="predicted"/>
<gene>
    <name evidence="2" type="ORF">O4H49_03600</name>
</gene>
<feature type="transmembrane region" description="Helical" evidence="1">
    <location>
        <begin position="70"/>
        <end position="87"/>
    </location>
</feature>
<feature type="transmembrane region" description="Helical" evidence="1">
    <location>
        <begin position="29"/>
        <end position="49"/>
    </location>
</feature>
<accession>A0ABT4LFG4</accession>
<keyword evidence="1" id="KW-1133">Transmembrane helix</keyword>
<protein>
    <submittedName>
        <fullName evidence="2">DUF6463 family protein</fullName>
    </submittedName>
</protein>
<sequence>MPQNILRTTEQRSGTVLKTIIDQRWVGRWIMAVALLHIAFTVVLFPEALKRIFAAGFFNSGLIDARIGNTVWFFLFGLPLFLAGYLIDQTERQRPPLPFQEIPLALLAMLSLLGIALLPSSGFWLLIPAVIGFAIKNHSANKSWGQ</sequence>
<organism evidence="2 3">
    <name type="scientific">Kiloniella laminariae</name>
    <dbReference type="NCBI Taxonomy" id="454162"/>
    <lineage>
        <taxon>Bacteria</taxon>
        <taxon>Pseudomonadati</taxon>
        <taxon>Pseudomonadota</taxon>
        <taxon>Alphaproteobacteria</taxon>
        <taxon>Rhodospirillales</taxon>
        <taxon>Kiloniellaceae</taxon>
        <taxon>Kiloniella</taxon>
    </lineage>
</organism>
<feature type="transmembrane region" description="Helical" evidence="1">
    <location>
        <begin position="107"/>
        <end position="135"/>
    </location>
</feature>
<dbReference type="InterPro" id="IPR045590">
    <property type="entry name" value="DUF6463"/>
</dbReference>